<organism evidence="1 2">
    <name type="scientific">Actinomadura logoneensis</name>
    <dbReference type="NCBI Taxonomy" id="2293572"/>
    <lineage>
        <taxon>Bacteria</taxon>
        <taxon>Bacillati</taxon>
        <taxon>Actinomycetota</taxon>
        <taxon>Actinomycetes</taxon>
        <taxon>Streptosporangiales</taxon>
        <taxon>Thermomonosporaceae</taxon>
        <taxon>Actinomadura</taxon>
    </lineage>
</organism>
<sequence length="210" mass="22551">MIADGTRRALHGVAEMILAGPQFRTSGSIELAVTDGGFGTVAQPLLRVRGTELIVGERAVPMNGLTYREVAAAANVEAGRPEGVYKEGSGLEPDDTIGLEAGDTAVIERAFAWGMEALQRLAPSEHPILWPEHFDVAITVDEVNYGVSPGDRYLPEPYAYAGPWQARVGAFWNAPFGAARPLRLLPGATAVHDFFSEARDRVASDPVREP</sequence>
<reference evidence="1 2" key="1">
    <citation type="submission" date="2018-08" db="EMBL/GenBank/DDBJ databases">
        <title>Actinomadura jelena sp. nov., a novel Actinomycete isolated from soil in Chad.</title>
        <authorList>
            <person name="Shi L."/>
        </authorList>
    </citation>
    <scope>NUCLEOTIDE SEQUENCE [LARGE SCALE GENOMIC DNA]</scope>
    <source>
        <strain evidence="1 2">NEAU-G17</strain>
    </source>
</reference>
<keyword evidence="2" id="KW-1185">Reference proteome</keyword>
<accession>A0A372J8W0</accession>
<dbReference type="Proteomes" id="UP000261811">
    <property type="component" value="Unassembled WGS sequence"/>
</dbReference>
<proteinExistence type="predicted"/>
<evidence type="ECO:0000313" key="2">
    <source>
        <dbReference type="Proteomes" id="UP000261811"/>
    </source>
</evidence>
<name>A0A372J8W0_9ACTN</name>
<gene>
    <name evidence="1" type="ORF">DZF91_38170</name>
</gene>
<dbReference type="EMBL" id="QURH01001051">
    <property type="protein sequence ID" value="RFU36420.1"/>
    <property type="molecule type" value="Genomic_DNA"/>
</dbReference>
<protein>
    <submittedName>
        <fullName evidence="1">Uncharacterized protein</fullName>
    </submittedName>
</protein>
<comment type="caution">
    <text evidence="1">The sequence shown here is derived from an EMBL/GenBank/DDBJ whole genome shotgun (WGS) entry which is preliminary data.</text>
</comment>
<evidence type="ECO:0000313" key="1">
    <source>
        <dbReference type="EMBL" id="RFU36420.1"/>
    </source>
</evidence>
<dbReference type="OrthoDB" id="3211725at2"/>
<dbReference type="RefSeq" id="WP_117361895.1">
    <property type="nucleotide sequence ID" value="NZ_QURH01001051.1"/>
</dbReference>
<dbReference type="AlphaFoldDB" id="A0A372J8W0"/>